<accession>A0A481ZBT0</accession>
<organism evidence="1">
    <name type="scientific">Pithovirus LCPAC401</name>
    <dbReference type="NCBI Taxonomy" id="2506595"/>
    <lineage>
        <taxon>Viruses</taxon>
        <taxon>Pithoviruses</taxon>
    </lineage>
</organism>
<protein>
    <submittedName>
        <fullName evidence="1">Zn-finger protein</fullName>
    </submittedName>
</protein>
<dbReference type="EMBL" id="MK500579">
    <property type="protein sequence ID" value="QBK92590.1"/>
    <property type="molecule type" value="Genomic_DNA"/>
</dbReference>
<evidence type="ECO:0000313" key="1">
    <source>
        <dbReference type="EMBL" id="QBK92590.1"/>
    </source>
</evidence>
<proteinExistence type="predicted"/>
<reference evidence="1" key="1">
    <citation type="journal article" date="2019" name="MBio">
        <title>Virus Genomes from Deep Sea Sediments Expand the Ocean Megavirome and Support Independent Origins of Viral Gigantism.</title>
        <authorList>
            <person name="Backstrom D."/>
            <person name="Yutin N."/>
            <person name="Jorgensen S.L."/>
            <person name="Dharamshi J."/>
            <person name="Homa F."/>
            <person name="Zaremba-Niedwiedzka K."/>
            <person name="Spang A."/>
            <person name="Wolf Y.I."/>
            <person name="Koonin E.V."/>
            <person name="Ettema T.J."/>
        </authorList>
    </citation>
    <scope>NUCLEOTIDE SEQUENCE</scope>
</reference>
<name>A0A481ZBT0_9VIRU</name>
<sequence>MRVTCLGFTKKGNPCKNIGSIGTYKQFCRYHLSHDDGEPQTCNGTTLDGNCCTLITDNSNFCGLHEEKTTLFLIKSPNGIRQGFFNNLKDAERCSKELQTTYGVSRYFQIHRLQWSDDDHYLSEDMSGLKIDVIIAIINEYMGKGYIWITLKTRFFSYIRSLTPRSFDYISGKVVTKHTPFYDAEGNYVGTRTRVDKSNLGERKYVFKLNTLYDVSDL</sequence>
<gene>
    <name evidence="1" type="ORF">LCPAC401_02280</name>
</gene>